<dbReference type="GeneID" id="59433084"/>
<organism evidence="7">
    <name type="scientific">Sanghuangporus vaninii</name>
    <dbReference type="NCBI Taxonomy" id="175686"/>
    <lineage>
        <taxon>Eukaryota</taxon>
        <taxon>Fungi</taxon>
        <taxon>Dikarya</taxon>
        <taxon>Basidiomycota</taxon>
        <taxon>Agaricomycotina</taxon>
        <taxon>Agaricomycetes</taxon>
        <taxon>Hymenochaetales</taxon>
        <taxon>Hymenochaetaceae</taxon>
        <taxon>Sanghuangporus</taxon>
    </lineage>
</organism>
<dbReference type="GO" id="GO:0006412">
    <property type="term" value="P:translation"/>
    <property type="evidence" value="ECO:0007669"/>
    <property type="project" value="InterPro"/>
</dbReference>
<keyword evidence="4 7" id="KW-0496">Mitochondrion</keyword>
<dbReference type="EMBL" id="MT227806">
    <property type="protein sequence ID" value="QNS39967.1"/>
    <property type="molecule type" value="Genomic_DNA"/>
</dbReference>
<name>A0A7H1DSK9_9AGAM</name>
<accession>A0A7H1DSK9</accession>
<dbReference type="AlphaFoldDB" id="A0A7H1DSK9"/>
<keyword evidence="3 7" id="KW-0689">Ribosomal protein</keyword>
<evidence type="ECO:0000256" key="6">
    <source>
        <dbReference type="ARBA" id="ARBA00035157"/>
    </source>
</evidence>
<dbReference type="RefSeq" id="YP_009936123.1">
    <property type="nucleotide sequence ID" value="NC_050862.1"/>
</dbReference>
<evidence type="ECO:0000256" key="5">
    <source>
        <dbReference type="ARBA" id="ARBA00023274"/>
    </source>
</evidence>
<evidence type="ECO:0000256" key="4">
    <source>
        <dbReference type="ARBA" id="ARBA00023128"/>
    </source>
</evidence>
<dbReference type="GO" id="GO:0003735">
    <property type="term" value="F:structural constituent of ribosome"/>
    <property type="evidence" value="ECO:0007669"/>
    <property type="project" value="InterPro"/>
</dbReference>
<comment type="subcellular location">
    <subcellularLocation>
        <location evidence="1">Mitochondrion</location>
    </subcellularLocation>
</comment>
<reference evidence="7" key="1">
    <citation type="submission" date="2020-03" db="EMBL/GenBank/DDBJ databases">
        <authorList>
            <person name="Song T."/>
            <person name="Xu F."/>
        </authorList>
    </citation>
    <scope>NUCLEOTIDE SEQUENCE</scope>
    <source>
        <strain evidence="7">Zhehuang-1</strain>
    </source>
</reference>
<dbReference type="InterPro" id="IPR007980">
    <property type="entry name" value="Ribosomal_uS3m_fun"/>
</dbReference>
<geneLocation type="mitochondrion" evidence="7"/>
<proteinExistence type="inferred from homology"/>
<protein>
    <recommendedName>
        <fullName evidence="6">Small ribosomal subunit protein uS3m</fullName>
    </recommendedName>
</protein>
<gene>
    <name evidence="7" type="primary">rps3</name>
</gene>
<dbReference type="GO" id="GO:0005840">
    <property type="term" value="C:ribosome"/>
    <property type="evidence" value="ECO:0007669"/>
    <property type="project" value="UniProtKB-KW"/>
</dbReference>
<comment type="similarity">
    <text evidence="2">Belongs to the universal ribosomal protein uS3 family.</text>
</comment>
<evidence type="ECO:0000256" key="1">
    <source>
        <dbReference type="ARBA" id="ARBA00004173"/>
    </source>
</evidence>
<dbReference type="GO" id="GO:0005739">
    <property type="term" value="C:mitochondrion"/>
    <property type="evidence" value="ECO:0007669"/>
    <property type="project" value="UniProtKB-SubCell"/>
</dbReference>
<dbReference type="GO" id="GO:1990904">
    <property type="term" value="C:ribonucleoprotein complex"/>
    <property type="evidence" value="ECO:0007669"/>
    <property type="project" value="UniProtKB-KW"/>
</dbReference>
<keyword evidence="5" id="KW-0687">Ribonucleoprotein</keyword>
<evidence type="ECO:0000313" key="7">
    <source>
        <dbReference type="EMBL" id="QNS39967.1"/>
    </source>
</evidence>
<evidence type="ECO:0000256" key="2">
    <source>
        <dbReference type="ARBA" id="ARBA00010761"/>
    </source>
</evidence>
<sequence length="530" mass="61694">MINNKNNNNINNTKYVETNTAIKSSSNNKELVFLNALNNLKSNITQEFYNNINNLKTKTTDLNSVSINKKSIKIYILNNKLINLEKKQKLKISQLSNLKDSILTFSSLLKSLDQNFSKFELNNLDVNSPNLYEKDLKNNNCLKKSRSLISYAPNPKMESSGLFMSLSSSKDFYFYLVNALNYLNKNKNLIFSDKNLKTTKENNRILTFKIRQYLNLLTKYNFNLATSNYDFFHFKKSNNHLFKMEKATELLNLAFLAKGCLISKPIFNVVFPQENKINEGHNSNNNKLKSNNKIYNKPKIIIHLFYYIKTKVLEQNLSSAMQSSDLNKNLNLDIQKNNVGGKKNLEELNNNIISTTLNNNKNRNITTIYNDKFVYLCDYLSKLFDTEIELDLVRLYKPYQDSNILVQYLNSQSYNSNFIRMVSRLFKKVKIYNKKHTFNLLSLQELKNNKNSNPIIFNEPVSFPSGVSGINIKLGGRPMKERIIPRFTVKRAQRGNFDRLNAKMIEKSMFIDKTKKGSFNFTVRLSHIFR</sequence>
<evidence type="ECO:0000256" key="3">
    <source>
        <dbReference type="ARBA" id="ARBA00022980"/>
    </source>
</evidence>
<dbReference type="Pfam" id="PF05316">
    <property type="entry name" value="VAR1"/>
    <property type="match status" value="1"/>
</dbReference>